<evidence type="ECO:0000313" key="2">
    <source>
        <dbReference type="EMBL" id="KAJ9151519.1"/>
    </source>
</evidence>
<protein>
    <submittedName>
        <fullName evidence="2">Uncharacterized protein</fullName>
    </submittedName>
</protein>
<feature type="compositionally biased region" description="Basic and acidic residues" evidence="1">
    <location>
        <begin position="164"/>
        <end position="184"/>
    </location>
</feature>
<dbReference type="EMBL" id="JANBVN010000064">
    <property type="protein sequence ID" value="KAJ9151519.1"/>
    <property type="molecule type" value="Genomic_DNA"/>
</dbReference>
<keyword evidence="3" id="KW-1185">Reference proteome</keyword>
<evidence type="ECO:0000256" key="1">
    <source>
        <dbReference type="SAM" id="MobiDB-lite"/>
    </source>
</evidence>
<comment type="caution">
    <text evidence="2">The sequence shown here is derived from an EMBL/GenBank/DDBJ whole genome shotgun (WGS) entry which is preliminary data.</text>
</comment>
<dbReference type="Proteomes" id="UP001174691">
    <property type="component" value="Unassembled WGS sequence"/>
</dbReference>
<organism evidence="2 3">
    <name type="scientific">Coniochaeta hoffmannii</name>
    <dbReference type="NCBI Taxonomy" id="91930"/>
    <lineage>
        <taxon>Eukaryota</taxon>
        <taxon>Fungi</taxon>
        <taxon>Dikarya</taxon>
        <taxon>Ascomycota</taxon>
        <taxon>Pezizomycotina</taxon>
        <taxon>Sordariomycetes</taxon>
        <taxon>Sordariomycetidae</taxon>
        <taxon>Coniochaetales</taxon>
        <taxon>Coniochaetaceae</taxon>
        <taxon>Coniochaeta</taxon>
    </lineage>
</organism>
<accession>A0AA38VHP1</accession>
<feature type="compositionally biased region" description="Basic and acidic residues" evidence="1">
    <location>
        <begin position="79"/>
        <end position="105"/>
    </location>
</feature>
<gene>
    <name evidence="2" type="ORF">NKR19_g4921</name>
</gene>
<reference evidence="2" key="1">
    <citation type="submission" date="2022-07" db="EMBL/GenBank/DDBJ databases">
        <title>Fungi with potential for degradation of polypropylene.</title>
        <authorList>
            <person name="Gostincar C."/>
        </authorList>
    </citation>
    <scope>NUCLEOTIDE SEQUENCE</scope>
    <source>
        <strain evidence="2">EXF-13287</strain>
    </source>
</reference>
<feature type="compositionally biased region" description="Polar residues" evidence="1">
    <location>
        <begin position="9"/>
        <end position="19"/>
    </location>
</feature>
<feature type="compositionally biased region" description="Basic and acidic residues" evidence="1">
    <location>
        <begin position="120"/>
        <end position="158"/>
    </location>
</feature>
<dbReference type="AlphaFoldDB" id="A0AA38VHP1"/>
<feature type="region of interest" description="Disordered" evidence="1">
    <location>
        <begin position="1"/>
        <end position="195"/>
    </location>
</feature>
<evidence type="ECO:0000313" key="3">
    <source>
        <dbReference type="Proteomes" id="UP001174691"/>
    </source>
</evidence>
<sequence length="195" mass="20624">MSEYRSGESAAQPTENSAFTAPENPVTRNSAEAAGAVKHSHDTADSSSRASAHRGPGRQDHDPEGGSEWSLGRGARGPEPVDAREAKGSEYADKGEPVEDTHASGDADLQIADVPAAEGKVAEAEQAKHGVQRYRDQDVKDEGHEGDFVSDLDRKKAEQAAAREGVKQARQEGADVDGGSEHRRAQVGNESLVES</sequence>
<proteinExistence type="predicted"/>
<name>A0AA38VHP1_9PEZI</name>